<evidence type="ECO:0000313" key="4">
    <source>
        <dbReference type="Proteomes" id="UP001287356"/>
    </source>
</evidence>
<organism evidence="3 4">
    <name type="scientific">Lasiosphaeria ovina</name>
    <dbReference type="NCBI Taxonomy" id="92902"/>
    <lineage>
        <taxon>Eukaryota</taxon>
        <taxon>Fungi</taxon>
        <taxon>Dikarya</taxon>
        <taxon>Ascomycota</taxon>
        <taxon>Pezizomycotina</taxon>
        <taxon>Sordariomycetes</taxon>
        <taxon>Sordariomycetidae</taxon>
        <taxon>Sordariales</taxon>
        <taxon>Lasiosphaeriaceae</taxon>
        <taxon>Lasiosphaeria</taxon>
    </lineage>
</organism>
<keyword evidence="4" id="KW-1185">Reference proteome</keyword>
<feature type="region of interest" description="Disordered" evidence="1">
    <location>
        <begin position="203"/>
        <end position="222"/>
    </location>
</feature>
<evidence type="ECO:0000313" key="3">
    <source>
        <dbReference type="EMBL" id="KAK3366210.1"/>
    </source>
</evidence>
<dbReference type="SUPFAM" id="SSF82153">
    <property type="entry name" value="FAS1 domain"/>
    <property type="match status" value="1"/>
</dbReference>
<gene>
    <name evidence="3" type="ORF">B0T24DRAFT_597944</name>
</gene>
<dbReference type="AlphaFoldDB" id="A0AAE0N0X9"/>
<feature type="chain" id="PRO_5042080764" description="FAS1 domain-containing protein" evidence="2">
    <location>
        <begin position="19"/>
        <end position="222"/>
    </location>
</feature>
<feature type="signal peptide" evidence="2">
    <location>
        <begin position="1"/>
        <end position="18"/>
    </location>
</feature>
<keyword evidence="2" id="KW-0732">Signal</keyword>
<dbReference type="EMBL" id="JAULSN010000008">
    <property type="protein sequence ID" value="KAK3366210.1"/>
    <property type="molecule type" value="Genomic_DNA"/>
</dbReference>
<dbReference type="Gene3D" id="2.30.180.10">
    <property type="entry name" value="FAS1 domain"/>
    <property type="match status" value="1"/>
</dbReference>
<proteinExistence type="predicted"/>
<evidence type="ECO:0000256" key="1">
    <source>
        <dbReference type="SAM" id="MobiDB-lite"/>
    </source>
</evidence>
<reference evidence="3" key="1">
    <citation type="journal article" date="2023" name="Mol. Phylogenet. Evol.">
        <title>Genome-scale phylogeny and comparative genomics of the fungal order Sordariales.</title>
        <authorList>
            <person name="Hensen N."/>
            <person name="Bonometti L."/>
            <person name="Westerberg I."/>
            <person name="Brannstrom I.O."/>
            <person name="Guillou S."/>
            <person name="Cros-Aarteil S."/>
            <person name="Calhoun S."/>
            <person name="Haridas S."/>
            <person name="Kuo A."/>
            <person name="Mondo S."/>
            <person name="Pangilinan J."/>
            <person name="Riley R."/>
            <person name="LaButti K."/>
            <person name="Andreopoulos B."/>
            <person name="Lipzen A."/>
            <person name="Chen C."/>
            <person name="Yan M."/>
            <person name="Daum C."/>
            <person name="Ng V."/>
            <person name="Clum A."/>
            <person name="Steindorff A."/>
            <person name="Ohm R.A."/>
            <person name="Martin F."/>
            <person name="Silar P."/>
            <person name="Natvig D.O."/>
            <person name="Lalanne C."/>
            <person name="Gautier V."/>
            <person name="Ament-Velasquez S.L."/>
            <person name="Kruys A."/>
            <person name="Hutchinson M.I."/>
            <person name="Powell A.J."/>
            <person name="Barry K."/>
            <person name="Miller A.N."/>
            <person name="Grigoriev I.V."/>
            <person name="Debuchy R."/>
            <person name="Gladieux P."/>
            <person name="Hiltunen Thoren M."/>
            <person name="Johannesson H."/>
        </authorList>
    </citation>
    <scope>NUCLEOTIDE SEQUENCE</scope>
    <source>
        <strain evidence="3">CBS 958.72</strain>
    </source>
</reference>
<protein>
    <recommendedName>
        <fullName evidence="5">FAS1 domain-containing protein</fullName>
    </recommendedName>
</protein>
<sequence length="222" mass="24541">MLPRHLLPLAAAAVGISATTLVSVLDSQNATLNDAINGLLASEAFSAQLQADPGILTAILKYHIFNGTYYTSNFTGAAAPVFVRILMDNAIYSNVTFASERGQIGRFALGDSAGRGENSNRITERETDYQKRRFDRVLTPTRADPFAANRQSGCEFYSAWGQHHFMPQRVSKTVEMRALKTKQNLHGKAVFLQQPSVALQAHHPKRFPTPHYPGQKNTRLVQ</sequence>
<evidence type="ECO:0008006" key="5">
    <source>
        <dbReference type="Google" id="ProtNLM"/>
    </source>
</evidence>
<comment type="caution">
    <text evidence="3">The sequence shown here is derived from an EMBL/GenBank/DDBJ whole genome shotgun (WGS) entry which is preliminary data.</text>
</comment>
<reference evidence="3" key="2">
    <citation type="submission" date="2023-06" db="EMBL/GenBank/DDBJ databases">
        <authorList>
            <consortium name="Lawrence Berkeley National Laboratory"/>
            <person name="Haridas S."/>
            <person name="Hensen N."/>
            <person name="Bonometti L."/>
            <person name="Westerberg I."/>
            <person name="Brannstrom I.O."/>
            <person name="Guillou S."/>
            <person name="Cros-Aarteil S."/>
            <person name="Calhoun S."/>
            <person name="Kuo A."/>
            <person name="Mondo S."/>
            <person name="Pangilinan J."/>
            <person name="Riley R."/>
            <person name="Labutti K."/>
            <person name="Andreopoulos B."/>
            <person name="Lipzen A."/>
            <person name="Chen C."/>
            <person name="Yanf M."/>
            <person name="Daum C."/>
            <person name="Ng V."/>
            <person name="Clum A."/>
            <person name="Steindorff A."/>
            <person name="Ohm R."/>
            <person name="Martin F."/>
            <person name="Silar P."/>
            <person name="Natvig D."/>
            <person name="Lalanne C."/>
            <person name="Gautier V."/>
            <person name="Ament-Velasquez S.L."/>
            <person name="Kruys A."/>
            <person name="Hutchinson M.I."/>
            <person name="Powell A.J."/>
            <person name="Barry K."/>
            <person name="Miller A.N."/>
            <person name="Grigoriev I.V."/>
            <person name="Debuchy R."/>
            <person name="Gladieux P."/>
            <person name="Thoren M.H."/>
            <person name="Johannesson H."/>
        </authorList>
    </citation>
    <scope>NUCLEOTIDE SEQUENCE</scope>
    <source>
        <strain evidence="3">CBS 958.72</strain>
    </source>
</reference>
<evidence type="ECO:0000256" key="2">
    <source>
        <dbReference type="SAM" id="SignalP"/>
    </source>
</evidence>
<dbReference type="Proteomes" id="UP001287356">
    <property type="component" value="Unassembled WGS sequence"/>
</dbReference>
<name>A0AAE0N0X9_9PEZI</name>
<dbReference type="InterPro" id="IPR036378">
    <property type="entry name" value="FAS1_dom_sf"/>
</dbReference>
<accession>A0AAE0N0X9</accession>